<evidence type="ECO:0000313" key="3">
    <source>
        <dbReference type="Proteomes" id="UP000219669"/>
    </source>
</evidence>
<name>A0A286E3Z4_9NEIS</name>
<organism evidence="2 3">
    <name type="scientific">Alysiella filiformis DSM 16848</name>
    <dbReference type="NCBI Taxonomy" id="1120981"/>
    <lineage>
        <taxon>Bacteria</taxon>
        <taxon>Pseudomonadati</taxon>
        <taxon>Pseudomonadota</taxon>
        <taxon>Betaproteobacteria</taxon>
        <taxon>Neisseriales</taxon>
        <taxon>Neisseriaceae</taxon>
        <taxon>Alysiella</taxon>
    </lineage>
</organism>
<keyword evidence="3" id="KW-1185">Reference proteome</keyword>
<sequence length="187" mass="21352">MSETIYIYPSKTKLAFSILGAMAFVLIGVVIITDSLNKNDMEKVMIGVGGSAFFALCSIMGFIKLLQRNRPILEINAQGIIDHSNTWGLIQWQDIAFISTIAIQRQKFICIDVYDESIFLARTSGIKRKLILLNKKWGFPLITFNVAAGNHSTEQIMTEMKTRLNHFRETRLNKAQKQLSYFKKKKK</sequence>
<feature type="transmembrane region" description="Helical" evidence="1">
    <location>
        <begin position="44"/>
        <end position="63"/>
    </location>
</feature>
<dbReference type="Proteomes" id="UP000219669">
    <property type="component" value="Unassembled WGS sequence"/>
</dbReference>
<proteinExistence type="predicted"/>
<dbReference type="RefSeq" id="WP_097113440.1">
    <property type="nucleotide sequence ID" value="NZ_CP083931.1"/>
</dbReference>
<dbReference type="AlphaFoldDB" id="A0A286E3Z4"/>
<evidence type="ECO:0000313" key="2">
    <source>
        <dbReference type="EMBL" id="SOD65638.1"/>
    </source>
</evidence>
<evidence type="ECO:0000256" key="1">
    <source>
        <dbReference type="SAM" id="Phobius"/>
    </source>
</evidence>
<dbReference type="OrthoDB" id="4764283at2"/>
<accession>A0A286E3Z4</accession>
<keyword evidence="1" id="KW-0472">Membrane</keyword>
<dbReference type="InterPro" id="IPR048136">
    <property type="entry name" value="STM3941-like"/>
</dbReference>
<keyword evidence="1" id="KW-1133">Transmembrane helix</keyword>
<protein>
    <submittedName>
        <fullName evidence="2">Uncharacterized protein</fullName>
    </submittedName>
</protein>
<keyword evidence="1" id="KW-0812">Transmembrane</keyword>
<gene>
    <name evidence="2" type="ORF">SAMN02746062_00363</name>
</gene>
<reference evidence="2 3" key="1">
    <citation type="submission" date="2017-09" db="EMBL/GenBank/DDBJ databases">
        <authorList>
            <person name="Ehlers B."/>
            <person name="Leendertz F.H."/>
        </authorList>
    </citation>
    <scope>NUCLEOTIDE SEQUENCE [LARGE SCALE GENOMIC DNA]</scope>
    <source>
        <strain evidence="2 3">DSM 16848</strain>
    </source>
</reference>
<dbReference type="EMBL" id="OCNF01000002">
    <property type="protein sequence ID" value="SOD65638.1"/>
    <property type="molecule type" value="Genomic_DNA"/>
</dbReference>
<feature type="transmembrane region" description="Helical" evidence="1">
    <location>
        <begin position="12"/>
        <end position="32"/>
    </location>
</feature>
<dbReference type="NCBIfam" id="NF041635">
    <property type="entry name" value="STM3941_fam"/>
    <property type="match status" value="1"/>
</dbReference>